<feature type="region of interest" description="Disordered" evidence="4">
    <location>
        <begin position="305"/>
        <end position="370"/>
    </location>
</feature>
<feature type="domain" description="AAA+ ATPase" evidence="5">
    <location>
        <begin position="93"/>
        <end position="242"/>
    </location>
</feature>
<dbReference type="InterPro" id="IPR003959">
    <property type="entry name" value="ATPase_AAA_core"/>
</dbReference>
<feature type="compositionally biased region" description="Low complexity" evidence="4">
    <location>
        <begin position="326"/>
        <end position="370"/>
    </location>
</feature>
<dbReference type="InterPro" id="IPR027417">
    <property type="entry name" value="P-loop_NTPase"/>
</dbReference>
<dbReference type="CDD" id="cd18139">
    <property type="entry name" value="HLD_clamp_RarA"/>
    <property type="match status" value="1"/>
</dbReference>
<dbReference type="FunFam" id="1.10.3710.10:FF:000003">
    <property type="entry name" value="ATPase, AAA family protein"/>
    <property type="match status" value="1"/>
</dbReference>
<dbReference type="Proteomes" id="UP000002484">
    <property type="component" value="Chromosome"/>
</dbReference>
<dbReference type="GO" id="GO:0017116">
    <property type="term" value="F:single-stranded DNA helicase activity"/>
    <property type="evidence" value="ECO:0007669"/>
    <property type="project" value="TreeGrafter"/>
</dbReference>
<evidence type="ECO:0000313" key="7">
    <source>
        <dbReference type="Proteomes" id="UP000002484"/>
    </source>
</evidence>
<dbReference type="KEGG" id="fri:FraEuI1c_1661"/>
<dbReference type="Pfam" id="PF16193">
    <property type="entry name" value="AAA_assoc_2"/>
    <property type="match status" value="1"/>
</dbReference>
<feature type="compositionally biased region" description="Low complexity" evidence="4">
    <location>
        <begin position="35"/>
        <end position="45"/>
    </location>
</feature>
<dbReference type="GO" id="GO:0008047">
    <property type="term" value="F:enzyme activator activity"/>
    <property type="evidence" value="ECO:0007669"/>
    <property type="project" value="TreeGrafter"/>
</dbReference>
<evidence type="ECO:0000259" key="5">
    <source>
        <dbReference type="SMART" id="SM00382"/>
    </source>
</evidence>
<keyword evidence="2" id="KW-0547">Nucleotide-binding</keyword>
<dbReference type="Gene3D" id="3.40.50.300">
    <property type="entry name" value="P-loop containing nucleotide triphosphate hydrolases"/>
    <property type="match status" value="1"/>
</dbReference>
<keyword evidence="3" id="KW-0067">ATP-binding</keyword>
<keyword evidence="7" id="KW-1185">Reference proteome</keyword>
<evidence type="ECO:0000256" key="3">
    <source>
        <dbReference type="ARBA" id="ARBA00022840"/>
    </source>
</evidence>
<dbReference type="InterPro" id="IPR003593">
    <property type="entry name" value="AAA+_ATPase"/>
</dbReference>
<dbReference type="InterPro" id="IPR032423">
    <property type="entry name" value="AAA_assoc_2"/>
</dbReference>
<dbReference type="SUPFAM" id="SSF52540">
    <property type="entry name" value="P-loop containing nucleoside triphosphate hydrolases"/>
    <property type="match status" value="1"/>
</dbReference>
<dbReference type="Gene3D" id="1.10.8.60">
    <property type="match status" value="1"/>
</dbReference>
<dbReference type="InterPro" id="IPR008921">
    <property type="entry name" value="DNA_pol3_clamp-load_cplx_C"/>
</dbReference>
<dbReference type="Pfam" id="PF12002">
    <property type="entry name" value="MgsA_C"/>
    <property type="match status" value="1"/>
</dbReference>
<dbReference type="GO" id="GO:0003677">
    <property type="term" value="F:DNA binding"/>
    <property type="evidence" value="ECO:0007669"/>
    <property type="project" value="InterPro"/>
</dbReference>
<dbReference type="OrthoDB" id="9778364at2"/>
<dbReference type="STRING" id="298654.FraEuI1c_1661"/>
<dbReference type="PANTHER" id="PTHR13779:SF7">
    <property type="entry name" value="ATPASE WRNIP1"/>
    <property type="match status" value="1"/>
</dbReference>
<organism evidence="6 7">
    <name type="scientific">Pseudofrankia inefficax (strain DSM 45817 / CECT 9037 / DDB 130130 / EuI1c)</name>
    <name type="common">Frankia inefficax</name>
    <dbReference type="NCBI Taxonomy" id="298654"/>
    <lineage>
        <taxon>Bacteria</taxon>
        <taxon>Bacillati</taxon>
        <taxon>Actinomycetota</taxon>
        <taxon>Actinomycetes</taxon>
        <taxon>Frankiales</taxon>
        <taxon>Frankiaceae</taxon>
        <taxon>Pseudofrankia</taxon>
    </lineage>
</organism>
<feature type="region of interest" description="Disordered" evidence="4">
    <location>
        <begin position="601"/>
        <end position="622"/>
    </location>
</feature>
<comment type="similarity">
    <text evidence="1">Belongs to the AAA ATPase family. RarA/MGS1/WRNIP1 subfamily.</text>
</comment>
<dbReference type="Gene3D" id="1.10.3710.10">
    <property type="entry name" value="DNA polymerase III clamp loader subunits, C-terminal domain"/>
    <property type="match status" value="1"/>
</dbReference>
<gene>
    <name evidence="6" type="ordered locus">FraEuI1c_1661</name>
</gene>
<dbReference type="GO" id="GO:0016887">
    <property type="term" value="F:ATP hydrolysis activity"/>
    <property type="evidence" value="ECO:0007669"/>
    <property type="project" value="InterPro"/>
</dbReference>
<dbReference type="SUPFAM" id="SSF48019">
    <property type="entry name" value="post-AAA+ oligomerization domain-like"/>
    <property type="match status" value="1"/>
</dbReference>
<dbReference type="FunFam" id="1.20.272.10:FF:000001">
    <property type="entry name" value="Putative AAA family ATPase"/>
    <property type="match status" value="1"/>
</dbReference>
<proteinExistence type="inferred from homology"/>
<dbReference type="AlphaFoldDB" id="E3J8Y5"/>
<evidence type="ECO:0000313" key="6">
    <source>
        <dbReference type="EMBL" id="ADP79718.1"/>
    </source>
</evidence>
<accession>E3J8Y5</accession>
<dbReference type="SMART" id="SM00382">
    <property type="entry name" value="AAA"/>
    <property type="match status" value="1"/>
</dbReference>
<evidence type="ECO:0000256" key="4">
    <source>
        <dbReference type="SAM" id="MobiDB-lite"/>
    </source>
</evidence>
<dbReference type="RefSeq" id="WP_013422837.1">
    <property type="nucleotide sequence ID" value="NC_014666.1"/>
</dbReference>
<dbReference type="FunCoup" id="E3J8Y5">
    <property type="interactions" value="235"/>
</dbReference>
<dbReference type="GO" id="GO:0000731">
    <property type="term" value="P:DNA synthesis involved in DNA repair"/>
    <property type="evidence" value="ECO:0007669"/>
    <property type="project" value="TreeGrafter"/>
</dbReference>
<dbReference type="HOGENOM" id="CLU_017985_1_0_11"/>
<reference evidence="6 7" key="1">
    <citation type="submission" date="2010-10" db="EMBL/GenBank/DDBJ databases">
        <title>Complete sequence of Frankia sp. EuI1c.</title>
        <authorList>
            <consortium name="US DOE Joint Genome Institute"/>
            <person name="Lucas S."/>
            <person name="Copeland A."/>
            <person name="Lapidus A."/>
            <person name="Cheng J.-F."/>
            <person name="Bruce D."/>
            <person name="Goodwin L."/>
            <person name="Pitluck S."/>
            <person name="Chertkov O."/>
            <person name="Detter J.C."/>
            <person name="Han C."/>
            <person name="Tapia R."/>
            <person name="Land M."/>
            <person name="Hauser L."/>
            <person name="Jeffries C."/>
            <person name="Kyrpides N."/>
            <person name="Ivanova N."/>
            <person name="Mikhailova N."/>
            <person name="Beauchemin N."/>
            <person name="Sen A."/>
            <person name="Sur S.A."/>
            <person name="Gtari M."/>
            <person name="Wall L."/>
            <person name="Tisa L."/>
            <person name="Woyke T."/>
        </authorList>
    </citation>
    <scope>NUCLEOTIDE SEQUENCE [LARGE SCALE GENOMIC DNA]</scope>
    <source>
        <strain evidence="7">DSM 45817 / CECT 9037 / EuI1c</strain>
    </source>
</reference>
<dbReference type="EMBL" id="CP002299">
    <property type="protein sequence ID" value="ADP79718.1"/>
    <property type="molecule type" value="Genomic_DNA"/>
</dbReference>
<name>E3J8Y5_PSEI1</name>
<dbReference type="Gene3D" id="1.20.272.10">
    <property type="match status" value="1"/>
</dbReference>
<feature type="region of interest" description="Disordered" evidence="4">
    <location>
        <begin position="1"/>
        <end position="64"/>
    </location>
</feature>
<dbReference type="Pfam" id="PF00004">
    <property type="entry name" value="AAA"/>
    <property type="match status" value="1"/>
</dbReference>
<feature type="compositionally biased region" description="Low complexity" evidence="4">
    <location>
        <begin position="13"/>
        <end position="27"/>
    </location>
</feature>
<evidence type="ECO:0000256" key="2">
    <source>
        <dbReference type="ARBA" id="ARBA00022741"/>
    </source>
</evidence>
<dbReference type="CDD" id="cd00009">
    <property type="entry name" value="AAA"/>
    <property type="match status" value="1"/>
</dbReference>
<protein>
    <submittedName>
        <fullName evidence="6">AAA ATPase central domain protein</fullName>
    </submittedName>
</protein>
<feature type="compositionally biased region" description="Low complexity" evidence="4">
    <location>
        <begin position="305"/>
        <end position="319"/>
    </location>
</feature>
<dbReference type="eggNOG" id="COG2256">
    <property type="taxonomic scope" value="Bacteria"/>
</dbReference>
<feature type="compositionally biased region" description="Basic and acidic residues" evidence="4">
    <location>
        <begin position="609"/>
        <end position="622"/>
    </location>
</feature>
<evidence type="ECO:0000256" key="1">
    <source>
        <dbReference type="ARBA" id="ARBA00008959"/>
    </source>
</evidence>
<dbReference type="InParanoid" id="E3J8Y5"/>
<dbReference type="GO" id="GO:0005524">
    <property type="term" value="F:ATP binding"/>
    <property type="evidence" value="ECO:0007669"/>
    <property type="project" value="UniProtKB-KW"/>
</dbReference>
<dbReference type="InterPro" id="IPR051314">
    <property type="entry name" value="AAA_ATPase_RarA/MGS1/WRNIP1"/>
</dbReference>
<dbReference type="PANTHER" id="PTHR13779">
    <property type="entry name" value="WERNER HELICASE-INTERACTING PROTEIN 1 FAMILY MEMBER"/>
    <property type="match status" value="1"/>
</dbReference>
<dbReference type="GO" id="GO:0006261">
    <property type="term" value="P:DNA-templated DNA replication"/>
    <property type="evidence" value="ECO:0007669"/>
    <property type="project" value="TreeGrafter"/>
</dbReference>
<dbReference type="InterPro" id="IPR021886">
    <property type="entry name" value="MgsA_C"/>
</dbReference>
<sequence>MSLFDTVAPFPDASPGGVPGAGPTAPAGAGGGAPAGQAAGSRPAGQPGGPLPLPGPTGPLADRLRPRGLDELVGQRHLLGPGSPLRRLVEGGGTTSVVLWGPPGTGKTTLAHIVSRATGRRFRELSAVTAGVKDVRAVIDEARDALSSSRSNQSRRMVREPGLFSDAAQAPGGEVPVDLRTVLFIDEVHRFTRTQQDALLPAVERGWITLVAATTENPSFSVVAPLLSRSLLFTLTPLTDDDIRALVRRALVDPRGYGGRVRIADDALEHLVRLAGGDARRALTALEASAEAALAVAPTAVPTAAPTLATTPTPPAQAAGEGGSPGEAELGPAVAGAATDTAAPPATSPAVNPAPTDPTTDDPATADPTAADLVTTDPAVDGAAPESRAQAPTAAVDLALLEQSINRAAVRYDRDGDQHYDVVSAFIKSMRGGDADASLHYLARMIEAGEDPRFIARRMIILASEDIGMADPGALGVAVSAAQALELIGLPEARLALAQAVIHLALAPKSNAVIRAMDAATADVRAGKAGPVPRHLRDAHYQGARRLGHGDGYRYPHDYPEGVARQQYPPDELVGVDYYRPGDLGFERRAAARAAELRAVLRSPTPADAPRDPLDAARGEGS</sequence>